<protein>
    <recommendedName>
        <fullName evidence="4">Membrane-associated protein</fullName>
    </recommendedName>
</protein>
<reference evidence="3" key="1">
    <citation type="submission" date="2015-09" db="EMBL/GenBank/DDBJ databases">
        <authorList>
            <consortium name="Pathogen Informatics"/>
        </authorList>
    </citation>
    <scope>NUCLEOTIDE SEQUENCE [LARGE SCALE GENOMIC DNA]</scope>
    <source>
        <strain evidence="3">Lake Konstanz</strain>
    </source>
</reference>
<gene>
    <name evidence="2" type="ORF">BSAL_77870</name>
</gene>
<feature type="signal peptide" evidence="1">
    <location>
        <begin position="1"/>
        <end position="23"/>
    </location>
</feature>
<keyword evidence="1" id="KW-0732">Signal</keyword>
<organism evidence="2 3">
    <name type="scientific">Bodo saltans</name>
    <name type="common">Flagellated protozoan</name>
    <dbReference type="NCBI Taxonomy" id="75058"/>
    <lineage>
        <taxon>Eukaryota</taxon>
        <taxon>Discoba</taxon>
        <taxon>Euglenozoa</taxon>
        <taxon>Kinetoplastea</taxon>
        <taxon>Metakinetoplastina</taxon>
        <taxon>Eubodonida</taxon>
        <taxon>Bodonidae</taxon>
        <taxon>Bodo</taxon>
    </lineage>
</organism>
<keyword evidence="3" id="KW-1185">Reference proteome</keyword>
<feature type="non-terminal residue" evidence="2">
    <location>
        <position position="1"/>
    </location>
</feature>
<accession>A0A0S4IZN4</accession>
<evidence type="ECO:0000313" key="2">
    <source>
        <dbReference type="EMBL" id="CUG33555.1"/>
    </source>
</evidence>
<feature type="chain" id="PRO_5006621723" description="Membrane-associated protein" evidence="1">
    <location>
        <begin position="24"/>
        <end position="791"/>
    </location>
</feature>
<feature type="non-terminal residue" evidence="2">
    <location>
        <position position="791"/>
    </location>
</feature>
<name>A0A0S4IZN4_BODSA</name>
<dbReference type="EMBL" id="CYKH01000756">
    <property type="protein sequence ID" value="CUG33555.1"/>
    <property type="molecule type" value="Genomic_DNA"/>
</dbReference>
<dbReference type="AlphaFoldDB" id="A0A0S4IZN4"/>
<evidence type="ECO:0000256" key="1">
    <source>
        <dbReference type="SAM" id="SignalP"/>
    </source>
</evidence>
<evidence type="ECO:0008006" key="4">
    <source>
        <dbReference type="Google" id="ProtNLM"/>
    </source>
</evidence>
<dbReference type="Proteomes" id="UP000051952">
    <property type="component" value="Unassembled WGS sequence"/>
</dbReference>
<dbReference type="VEuPathDB" id="TriTrypDB:BSAL_14260"/>
<proteinExistence type="predicted"/>
<sequence length="791" mass="84585">YESRTAPLFVLNLTILFIDVMWSTVVKDAHRVHDGTNTGDTVLLSLRECTVEGLNVTMLRTNLSIVNNITMSPTSIANNLSENFMKVVLLEVYTDENTERGNAANVSFTLLTSSMGAVKLSSMPKAPDCSICTLTPGLFLGSLLRNRHLVHRMDSLSKVLQPAFDLLWAHGIGMTSQVTDVKLSVQSVFTMQLSMCADNYGAQVTMFGGLLYCQANNISGINIALKHAQLVALPQSEEAFNTTIGIEMNVGAVVFIPDISPVASVAHLNLHVERFDVNDCDHVCCLRRHWKFSSVTAATVAIKYGTMSLTAHGRSFNDAQAACRSASVVLLFSAILLNVTVSVDSVNLTAEIAVGFPSPAAALNVSSVGLFTRAAVMMTGSARSTAFVVDNTNVEVTMVHGYLNCTFSDDQSFVADINAALVALYPLTGSSGSFNSSTVAIGSSGAALTRVNFTATAQSMFIAIISMSTCAFTASVTILSSALTFSDIHLRSDARNFTSISPRITFVEFHVNKTSVFNTTVFMKAMTVGSVLNGRGNLTKHGSQRYVRNAWDGYCDAKPFHCRRAFASRLVAREWSLRSSRVSTSTLAPYFANHSLLTSIVNSKLEIGCDVKFNVSSPLSNSQTPLLKDLSVAGTPCISATLDPTETPIPTQTVVLSHATQTLFDISMSMSTHSFVISASQTLLVPLPGEAVVIQVARPVLGIASAAAAAVFLASGGAAVTAAADMQALLTLGMSNCAPSVLKKSSDVSLFLLSPFYALGLRRWPWVTLAYLWCCGGHRAARVGWSARTPV</sequence>
<evidence type="ECO:0000313" key="3">
    <source>
        <dbReference type="Proteomes" id="UP000051952"/>
    </source>
</evidence>